<proteinExistence type="predicted"/>
<organism evidence="2 3">
    <name type="scientific">Leishmania panamensis</name>
    <dbReference type="NCBI Taxonomy" id="5679"/>
    <lineage>
        <taxon>Eukaryota</taxon>
        <taxon>Discoba</taxon>
        <taxon>Euglenozoa</taxon>
        <taxon>Kinetoplastea</taxon>
        <taxon>Metakinetoplastina</taxon>
        <taxon>Trypanosomatida</taxon>
        <taxon>Trypanosomatidae</taxon>
        <taxon>Leishmaniinae</taxon>
        <taxon>Leishmania</taxon>
        <taxon>Leishmania guyanensis species complex</taxon>
    </lineage>
</organism>
<dbReference type="VEuPathDB" id="TriTrypDB:LPMP_331630"/>
<dbReference type="VEuPathDB" id="TriTrypDB:LPAL13_330023000"/>
<evidence type="ECO:0000256" key="1">
    <source>
        <dbReference type="SAM" id="MobiDB-lite"/>
    </source>
</evidence>
<reference evidence="2 3" key="1">
    <citation type="journal article" date="2015" name="Sci. Rep.">
        <title>The genome of Leishmania panamensis: insights into genomics of the L. (Viannia) subgenus.</title>
        <authorList>
            <person name="Llanes A."/>
            <person name="Restrepo C.M."/>
            <person name="Vecchio G.D."/>
            <person name="Anguizola F.J."/>
            <person name="Lleonart R."/>
        </authorList>
    </citation>
    <scope>NUCLEOTIDE SEQUENCE [LARGE SCALE GENOMIC DNA]</scope>
    <source>
        <strain evidence="2 3">MHOM/PA/94/PSC-1</strain>
    </source>
</reference>
<keyword evidence="3" id="KW-1185">Reference proteome</keyword>
<dbReference type="eggNOG" id="ENOG502SCPZ">
    <property type="taxonomic scope" value="Eukaryota"/>
</dbReference>
<dbReference type="EMBL" id="CP009402">
    <property type="protein sequence ID" value="AIO01455.1"/>
    <property type="molecule type" value="Genomic_DNA"/>
</dbReference>
<sequence length="327" mass="35333">MKTDKLVSEAVQTFREAQNLLPTLYTHLFALENIMKQKAALVGAARRREQCFAKALHASHFLCMDADTEERTPLEAITASPSCEHTTSPVMTSPLGVLAAFSAATVHHLVAQHQRDVEELLGVVSRITQQTWSQKVEQLQSKIARLERGDEVDKALGHPPSTSGTAAASSRPASSSYFATASELSVALYGFAACLLKMGSVLQETMLALRKDAGLSLMTHSAPGTSALLMSTTTDMASHLATILAREGRKGEILSLLPMDPSHWEPLKEATSTSRLFDRGIGVAVAPLQPVRLEDAVGQLGSFLEARWKSCCDSYLLPESHLLLALV</sequence>
<dbReference type="KEGG" id="lpan:LPMP_331630"/>
<gene>
    <name evidence="2" type="ORF">LPMP_331630</name>
</gene>
<dbReference type="RefSeq" id="XP_010702255.1">
    <property type="nucleotide sequence ID" value="XM_010703953.1"/>
</dbReference>
<feature type="compositionally biased region" description="Low complexity" evidence="1">
    <location>
        <begin position="159"/>
        <end position="170"/>
    </location>
</feature>
<accession>A0A088S1L6</accession>
<name>A0A088S1L6_LEIPA</name>
<feature type="region of interest" description="Disordered" evidence="1">
    <location>
        <begin position="150"/>
        <end position="170"/>
    </location>
</feature>
<dbReference type="Proteomes" id="UP000063063">
    <property type="component" value="Chromosome 33"/>
</dbReference>
<dbReference type="AlphaFoldDB" id="A0A088S1L6"/>
<protein>
    <submittedName>
        <fullName evidence="2">Uncharacterized protein</fullName>
    </submittedName>
</protein>
<dbReference type="OrthoDB" id="261287at2759"/>
<evidence type="ECO:0000313" key="3">
    <source>
        <dbReference type="Proteomes" id="UP000063063"/>
    </source>
</evidence>
<dbReference type="GeneID" id="22578316"/>
<evidence type="ECO:0000313" key="2">
    <source>
        <dbReference type="EMBL" id="AIO01455.1"/>
    </source>
</evidence>